<evidence type="ECO:0000313" key="2">
    <source>
        <dbReference type="Proteomes" id="UP001501074"/>
    </source>
</evidence>
<keyword evidence="2" id="KW-1185">Reference proteome</keyword>
<comment type="caution">
    <text evidence="1">The sequence shown here is derived from an EMBL/GenBank/DDBJ whole genome shotgun (WGS) entry which is preliminary data.</text>
</comment>
<sequence length="1684" mass="181210">MSRALRDRLVEAGAIVSPEPSGSPVAGEPGATDTVTARAYRHPALDDRVVVRLVPETLGQAEDLALEFLGFEVARPPVPVGTGRRQALGFPAWALINDPANGHHALALVKDIERLARQAKSRPGAAKDGFVELAARLGASVPHFLPTFYEQAGRSFIAVDNKQGAATMFGKAREAERVYALPIDENRQRDVFLEFAFNGALNAKSLTQYAKDLAGRTDPVAAYELFRQVCAERVAGGLPPYAGMADDLRRLVKAAKLDQEQQEERVIADLLESPALPHAPLPFWKSYAPALRRLAGHDPAIRGRLLALFPRAEQGGTEEFWFGLLHETGALAGLIETDGVDPKARPDDGSSGWLGRAAAWRARGWRNARRSARLLDLVQHMEARLKTENQPLRLLGAGIDLDLLDLVLHLGLSVELPEGQAVPMFPLQRWRRDDSPGRRDLAALADVDWARQPMRLGLNDALRGGYGVGRDGAGRLPLDHVRVFYETRGTRGALATWLEEAADEVDEGGLPALSDALDRLRPAAHGEVFGVRPQTHARVTGVDVAEVLARTLRIGLLDEFGWPALEQAVTEFPEPKQHPNGWTEEAFSVTDSWPELILHNKVMAVVVGPHEVLLRHTFRIPADVPGYYSRSVVHVDGQLLVTWQSSDGVHGYWSDRPDEVFRAGNDQPHHYFSRFGTSLPLPGGGRTFGGRPLLPGDRVVGKVRDVATDGSGWWRLEGEGYSGRSWREYDPATGDAGRRSRPAFFEAGLEAEGAELADDWCALAPLRPGLASTPFGAAGGLLGWRSVRREDGSLEAVSVTGEVARLSVRLTGSAWMSHQTAAIGPIRMPGGGEPAALLASGRAGGITFTDGEARGAELVTGRRGAEAVYARGTAYIPPVAFWHALRARDENGSAALRVITREQGRALLDGARKGKAVKAVRAVLPGISDERLVLGVAGVAEAAAEQVQRITALPRPVTTGVVEIKPRPVTGEVILPEVATAVDPVPGQGIPVPTKTTDTDLQRSLGGLTDVRSYYWSRSHEAPDTIVNLKGVVAAVTGGPPKKGLLAKVGLGRKQAAVVEVPSTSVDWSPVIGGLGALALRVGLATTPAEDRAALLVLLAAVAQTPLAEQDGHWRRLRLTSSQSSSANDVEIGTLLPTRGGQAFAQSWGNEYLDGAYRGVLTAIEYVPERGDFGPVAGFAIAGSREGWGWGGQARLRQMLELVATRGPAPWRPEAVDELVRETGLTRVEASLLLTGLLRIDAYENNFLPKPVREQLGLKVAEAKAARDSLHRMLTTADRLRLLGAAMPEEPADLWEQGPDVGRLAREWNARFGRRVPVPDVLVADLAASRKNTYSGAGDASAVLQGMVAPESTPWLTTDVRCRMEEHRVMHGGEGENHGFRDSHLADTVIGLLWLAYRLPLGAPIRAVLPRVYEALRQRLENPDLLLSFASGQPEAGLDGLRQVYGLPPAPTGQPRPTETLALGDAGYLVSRPWATEVYVRPTALDSGGAPLLELAGTPAGRPGAALLIARGAGLARLVDELRQESPEGSGWLPDPLVSVPELVERVSNRLGLDENAARLYLQLLALPDPTDKNVRLWNGWTPRVLKAATTALLGAGLVVEGQRARAGRGVFLPSAWLPVKAPGLPVEAWKVPLLGLLADGTSPLDLGVPVTSVRELYGTAWERVVTEDGPRMDALRTGRDARR</sequence>
<proteinExistence type="predicted"/>
<gene>
    <name evidence="1" type="ORF">GCM10022223_40380</name>
</gene>
<organism evidence="1 2">
    <name type="scientific">Kineosporia mesophila</name>
    <dbReference type="NCBI Taxonomy" id="566012"/>
    <lineage>
        <taxon>Bacteria</taxon>
        <taxon>Bacillati</taxon>
        <taxon>Actinomycetota</taxon>
        <taxon>Actinomycetes</taxon>
        <taxon>Kineosporiales</taxon>
        <taxon>Kineosporiaceae</taxon>
        <taxon>Kineosporia</taxon>
    </lineage>
</organism>
<dbReference type="EMBL" id="BAAAZO010000006">
    <property type="protein sequence ID" value="GAA3619480.1"/>
    <property type="molecule type" value="Genomic_DNA"/>
</dbReference>
<dbReference type="RefSeq" id="WP_269326455.1">
    <property type="nucleotide sequence ID" value="NZ_BAAAZO010000006.1"/>
</dbReference>
<evidence type="ECO:0000313" key="1">
    <source>
        <dbReference type="EMBL" id="GAA3619480.1"/>
    </source>
</evidence>
<protein>
    <recommendedName>
        <fullName evidence="3">DNA-binding protein</fullName>
    </recommendedName>
</protein>
<dbReference type="Proteomes" id="UP001501074">
    <property type="component" value="Unassembled WGS sequence"/>
</dbReference>
<reference evidence="2" key="1">
    <citation type="journal article" date="2019" name="Int. J. Syst. Evol. Microbiol.">
        <title>The Global Catalogue of Microorganisms (GCM) 10K type strain sequencing project: providing services to taxonomists for standard genome sequencing and annotation.</title>
        <authorList>
            <consortium name="The Broad Institute Genomics Platform"/>
            <consortium name="The Broad Institute Genome Sequencing Center for Infectious Disease"/>
            <person name="Wu L."/>
            <person name="Ma J."/>
        </authorList>
    </citation>
    <scope>NUCLEOTIDE SEQUENCE [LARGE SCALE GENOMIC DNA]</scope>
    <source>
        <strain evidence="2">JCM 16902</strain>
    </source>
</reference>
<evidence type="ECO:0008006" key="3">
    <source>
        <dbReference type="Google" id="ProtNLM"/>
    </source>
</evidence>
<accession>A0ABP6ZUW8</accession>
<name>A0ABP6ZUW8_9ACTN</name>